<dbReference type="Gene3D" id="3.90.320.10">
    <property type="match status" value="1"/>
</dbReference>
<dbReference type="InterPro" id="IPR011335">
    <property type="entry name" value="Restrct_endonuc-II-like"/>
</dbReference>
<gene>
    <name evidence="1" type="ORF">D9V70_02340</name>
</gene>
<dbReference type="OrthoDB" id="9810135at2"/>
<reference evidence="1 2" key="1">
    <citation type="submission" date="2018-12" db="EMBL/GenBank/DDBJ databases">
        <authorList>
            <person name="Chong R.A."/>
        </authorList>
    </citation>
    <scope>NUCLEOTIDE SEQUENCE [LARGE SCALE GENOMIC DNA]</scope>
    <source>
        <strain evidence="1 2">Lps</strain>
    </source>
</reference>
<organism evidence="1 2">
    <name type="scientific">Buchnera aphidicola</name>
    <name type="common">Lipaphis pseudobrassicae</name>
    <dbReference type="NCBI Taxonomy" id="1258543"/>
    <lineage>
        <taxon>Bacteria</taxon>
        <taxon>Pseudomonadati</taxon>
        <taxon>Pseudomonadota</taxon>
        <taxon>Gammaproteobacteria</taxon>
        <taxon>Enterobacterales</taxon>
        <taxon>Erwiniaceae</taxon>
        <taxon>Buchnera</taxon>
    </lineage>
</organism>
<dbReference type="AlphaFoldDB" id="A0A4D6Y7S2"/>
<sequence length="327" mass="39030">MNYEHLLIKLNKLKKRNIIEIKNNTINNKLVIEKKIDCYLIPKPKFLNKKIENTEKITSFTQLNQENKSLIHNNNEIILESFSIEQASKNKNLSIHSFPTGKKSGILIHYIMKSLNFSNKKTLNWFIEILDKYSFSQKWSSILMSWIYDIINVPININNQKITLSKLKKESYIQELEFFLPIKNTLYSEKFNKVIQNFDSISLFAPKIFFNPVSGVLKGFIDLIFIWKNKYYILDYKTNWLGKNNNFYTDEYIKNEIIKKRYDLQYQIYSIAIHQYLKNIIKNYNYKTHFGGILYMFLRGIKNKKNNGIFYILPDYSLIEKLIILIS</sequence>
<evidence type="ECO:0000313" key="1">
    <source>
        <dbReference type="EMBL" id="QCI22294.1"/>
    </source>
</evidence>
<accession>A0A4D6Y7S2</accession>
<dbReference type="SUPFAM" id="SSF52980">
    <property type="entry name" value="Restriction endonuclease-like"/>
    <property type="match status" value="1"/>
</dbReference>
<dbReference type="CDD" id="cd22352">
    <property type="entry name" value="RecB_C-like"/>
    <property type="match status" value="1"/>
</dbReference>
<dbReference type="EMBL" id="CP034870">
    <property type="protein sequence ID" value="QCI22294.1"/>
    <property type="molecule type" value="Genomic_DNA"/>
</dbReference>
<protein>
    <submittedName>
        <fullName evidence="1">Uncharacterized protein</fullName>
    </submittedName>
</protein>
<dbReference type="Proteomes" id="UP000298564">
    <property type="component" value="Chromosome"/>
</dbReference>
<dbReference type="InterPro" id="IPR011604">
    <property type="entry name" value="PDDEXK-like_dom_sf"/>
</dbReference>
<reference evidence="1 2" key="2">
    <citation type="submission" date="2019-05" db="EMBL/GenBank/DDBJ databases">
        <title>Genome evolution of the obligate endosymbiont Buchnera aphidicola.</title>
        <authorList>
            <person name="Moran N.A."/>
        </authorList>
    </citation>
    <scope>NUCLEOTIDE SEQUENCE [LARGE SCALE GENOMIC DNA]</scope>
    <source>
        <strain evidence="1 2">Lps</strain>
    </source>
</reference>
<proteinExistence type="predicted"/>
<evidence type="ECO:0000313" key="2">
    <source>
        <dbReference type="Proteomes" id="UP000298564"/>
    </source>
</evidence>
<name>A0A4D6Y7S2_9GAMM</name>